<evidence type="ECO:0000259" key="6">
    <source>
        <dbReference type="Pfam" id="PF01281"/>
    </source>
</evidence>
<evidence type="ECO:0000256" key="2">
    <source>
        <dbReference type="ARBA" id="ARBA00022980"/>
    </source>
</evidence>
<keyword evidence="5" id="KW-0732">Signal</keyword>
<dbReference type="InterPro" id="IPR009027">
    <property type="entry name" value="Ribosomal_bL9/RNase_H1_N"/>
</dbReference>
<feature type="chain" id="PRO_5035193524" description="Ribosomal protein L9 domain-containing protein" evidence="5">
    <location>
        <begin position="19"/>
        <end position="221"/>
    </location>
</feature>
<sequence length="221" mass="25231">MSHQLFIIINMLAKQLFALSQKRAAPLLLTQQSFSFTRSFRKILLLQDVENLGFQGEWAFVKPGYAFNRLVPEGRALFATDPAVEKVITDQAALKLKQEQRVLEVFLSKLKDIRIIFDRDVSEINKNVARTPVAAEEVLDSLNKRYNLGIKKQQFKMEQSLDTIGEHFVQATFSSEQFNKEFSFFVKVVIRQKKASTAEKRGKKNASANQEGDKKTAKEGK</sequence>
<feature type="domain" description="Ribosomal protein L9" evidence="6">
    <location>
        <begin position="42"/>
        <end position="86"/>
    </location>
</feature>
<keyword evidence="3" id="KW-0687">Ribonucleoprotein</keyword>
<dbReference type="AlphaFoldDB" id="A0A8J8NR77"/>
<protein>
    <recommendedName>
        <fullName evidence="6">Ribosomal protein L9 domain-containing protein</fullName>
    </recommendedName>
</protein>
<evidence type="ECO:0000256" key="5">
    <source>
        <dbReference type="SAM" id="SignalP"/>
    </source>
</evidence>
<evidence type="ECO:0000313" key="8">
    <source>
        <dbReference type="Proteomes" id="UP000785679"/>
    </source>
</evidence>
<dbReference type="EMBL" id="RRYP01008082">
    <property type="protein sequence ID" value="TNV80033.1"/>
    <property type="molecule type" value="Genomic_DNA"/>
</dbReference>
<reference evidence="7" key="1">
    <citation type="submission" date="2019-06" db="EMBL/GenBank/DDBJ databases">
        <authorList>
            <person name="Zheng W."/>
        </authorList>
    </citation>
    <scope>NUCLEOTIDE SEQUENCE</scope>
    <source>
        <strain evidence="7">QDHG01</strain>
    </source>
</reference>
<dbReference type="SUPFAM" id="SSF55658">
    <property type="entry name" value="L9 N-domain-like"/>
    <property type="match status" value="1"/>
</dbReference>
<dbReference type="OrthoDB" id="448835at2759"/>
<feature type="compositionally biased region" description="Basic and acidic residues" evidence="4">
    <location>
        <begin position="211"/>
        <end position="221"/>
    </location>
</feature>
<evidence type="ECO:0000256" key="4">
    <source>
        <dbReference type="SAM" id="MobiDB-lite"/>
    </source>
</evidence>
<dbReference type="GO" id="GO:0006412">
    <property type="term" value="P:translation"/>
    <property type="evidence" value="ECO:0007669"/>
    <property type="project" value="InterPro"/>
</dbReference>
<dbReference type="Pfam" id="PF01281">
    <property type="entry name" value="Ribosomal_L9_N"/>
    <property type="match status" value="1"/>
</dbReference>
<evidence type="ECO:0000256" key="1">
    <source>
        <dbReference type="ARBA" id="ARBA00010605"/>
    </source>
</evidence>
<dbReference type="InterPro" id="IPR020070">
    <property type="entry name" value="Ribosomal_bL9_N"/>
</dbReference>
<name>A0A8J8NR77_HALGN</name>
<dbReference type="Proteomes" id="UP000785679">
    <property type="component" value="Unassembled WGS sequence"/>
</dbReference>
<dbReference type="Gene3D" id="3.40.5.10">
    <property type="entry name" value="Ribosomal protein L9, N-terminal domain"/>
    <property type="match status" value="1"/>
</dbReference>
<comment type="similarity">
    <text evidence="1">Belongs to the bacterial ribosomal protein bL9 family.</text>
</comment>
<accession>A0A8J8NR77</accession>
<organism evidence="7 8">
    <name type="scientific">Halteria grandinella</name>
    <dbReference type="NCBI Taxonomy" id="5974"/>
    <lineage>
        <taxon>Eukaryota</taxon>
        <taxon>Sar</taxon>
        <taxon>Alveolata</taxon>
        <taxon>Ciliophora</taxon>
        <taxon>Intramacronucleata</taxon>
        <taxon>Spirotrichea</taxon>
        <taxon>Stichotrichia</taxon>
        <taxon>Sporadotrichida</taxon>
        <taxon>Halteriidae</taxon>
        <taxon>Halteria</taxon>
    </lineage>
</organism>
<evidence type="ECO:0000313" key="7">
    <source>
        <dbReference type="EMBL" id="TNV80033.1"/>
    </source>
</evidence>
<feature type="signal peptide" evidence="5">
    <location>
        <begin position="1"/>
        <end position="18"/>
    </location>
</feature>
<comment type="caution">
    <text evidence="7">The sequence shown here is derived from an EMBL/GenBank/DDBJ whole genome shotgun (WGS) entry which is preliminary data.</text>
</comment>
<keyword evidence="2" id="KW-0689">Ribosomal protein</keyword>
<proteinExistence type="inferred from homology"/>
<dbReference type="PANTHER" id="PTHR21368">
    <property type="entry name" value="50S RIBOSOMAL PROTEIN L9"/>
    <property type="match status" value="1"/>
</dbReference>
<dbReference type="InterPro" id="IPR036935">
    <property type="entry name" value="Ribosomal_bL9_N_sf"/>
</dbReference>
<dbReference type="GO" id="GO:0003735">
    <property type="term" value="F:structural constituent of ribosome"/>
    <property type="evidence" value="ECO:0007669"/>
    <property type="project" value="InterPro"/>
</dbReference>
<keyword evidence="8" id="KW-1185">Reference proteome</keyword>
<evidence type="ECO:0000256" key="3">
    <source>
        <dbReference type="ARBA" id="ARBA00023274"/>
    </source>
</evidence>
<dbReference type="GO" id="GO:0005840">
    <property type="term" value="C:ribosome"/>
    <property type="evidence" value="ECO:0007669"/>
    <property type="project" value="UniProtKB-KW"/>
</dbReference>
<gene>
    <name evidence="7" type="ORF">FGO68_gene4581</name>
</gene>
<dbReference type="GO" id="GO:1990904">
    <property type="term" value="C:ribonucleoprotein complex"/>
    <property type="evidence" value="ECO:0007669"/>
    <property type="project" value="UniProtKB-KW"/>
</dbReference>
<dbReference type="InterPro" id="IPR000244">
    <property type="entry name" value="Ribosomal_bL9"/>
</dbReference>
<feature type="region of interest" description="Disordered" evidence="4">
    <location>
        <begin position="193"/>
        <end position="221"/>
    </location>
</feature>